<reference evidence="2 3" key="1">
    <citation type="submission" date="2020-03" db="EMBL/GenBank/DDBJ databases">
        <title>Whole genome shotgun sequence of Phytohabitans houttuyneae NBRC 108639.</title>
        <authorList>
            <person name="Komaki H."/>
            <person name="Tamura T."/>
        </authorList>
    </citation>
    <scope>NUCLEOTIDE SEQUENCE [LARGE SCALE GENOMIC DNA]</scope>
    <source>
        <strain evidence="2 3">NBRC 108639</strain>
    </source>
</reference>
<sequence>MAGIAATFGAPESTLNALSTALARRGAEPATWRAGAARLLVRASMPAVHEHSGVALAVDGIAEVSALAAEYAARGATGLVAGTEPYALILADPARGALVLARSGDGPPLYYAETAGGVMAASEPGALLAAGVPAEPDEGVVGRFIATGACDDTAATFYAGIRRVLPGEVVEIAGGTRTRKPATARDGAGRFARSVLDAAIGRGRIGVRFGHGLAGAATVGAALAGAEGRRALTVYSATFPGLTTAASDFAAAVLGPLTSTGARHRAQPHFADEFDLDGLLADLGEPVPDVDSYLTWATARATAGEVDTLIDTSGSGAHLARVADRLESRYGVTVRFPLRALPSSGPVLRAELAAIVEGTLPLPAAKFATAHATHSLLPPLREVLLRMRGELAAALLHPLLPGARRPSWDALAALFGGRQLDAGTVFRRYVVERWLRTLTPPKASHRPQRTLRTEAKAGGAQWTRMPLSTEVFSAGDKLPEKVAWYVSECLAGLGRKVYRRGRWHVLLAAQPVAVVQGCTRPVWEIRPGAVARALHRWARPTAGLHDPWTAQVAVERVGPLRAAVGPAAVHGVRGPRPGGVAVVLPPQDPSRVAADVLAALRTAVPEEAYATLGGCAIVGAGGVVGVAGELDAALAAELCADDPLATDPIAVVLSGSPARKGERRSGPARPSRTPGRK</sequence>
<dbReference type="RefSeq" id="WP_173057980.1">
    <property type="nucleotide sequence ID" value="NZ_BAABGO010000008.1"/>
</dbReference>
<organism evidence="2 3">
    <name type="scientific">Phytohabitans houttuyneae</name>
    <dbReference type="NCBI Taxonomy" id="1076126"/>
    <lineage>
        <taxon>Bacteria</taxon>
        <taxon>Bacillati</taxon>
        <taxon>Actinomycetota</taxon>
        <taxon>Actinomycetes</taxon>
        <taxon>Micromonosporales</taxon>
        <taxon>Micromonosporaceae</taxon>
    </lineage>
</organism>
<dbReference type="EMBL" id="BLPF01000001">
    <property type="protein sequence ID" value="GFJ80704.1"/>
    <property type="molecule type" value="Genomic_DNA"/>
</dbReference>
<gene>
    <name evidence="2" type="ORF">Phou_048840</name>
</gene>
<evidence type="ECO:0008006" key="4">
    <source>
        <dbReference type="Google" id="ProtNLM"/>
    </source>
</evidence>
<dbReference type="Gene3D" id="3.60.20.10">
    <property type="entry name" value="Glutamine Phosphoribosylpyrophosphate, subunit 1, domain 1"/>
    <property type="match status" value="1"/>
</dbReference>
<feature type="region of interest" description="Disordered" evidence="1">
    <location>
        <begin position="654"/>
        <end position="677"/>
    </location>
</feature>
<name>A0A6V8KAA5_9ACTN</name>
<evidence type="ECO:0000313" key="2">
    <source>
        <dbReference type="EMBL" id="GFJ80704.1"/>
    </source>
</evidence>
<protein>
    <recommendedName>
        <fullName evidence="4">Glutamine amidotransferase type-2 domain-containing protein</fullName>
    </recommendedName>
</protein>
<reference evidence="2 3" key="2">
    <citation type="submission" date="2020-03" db="EMBL/GenBank/DDBJ databases">
        <authorList>
            <person name="Ichikawa N."/>
            <person name="Kimura A."/>
            <person name="Kitahashi Y."/>
            <person name="Uohara A."/>
        </authorList>
    </citation>
    <scope>NUCLEOTIDE SEQUENCE [LARGE SCALE GENOMIC DNA]</scope>
    <source>
        <strain evidence="2 3">NBRC 108639</strain>
    </source>
</reference>
<evidence type="ECO:0000256" key="1">
    <source>
        <dbReference type="SAM" id="MobiDB-lite"/>
    </source>
</evidence>
<proteinExistence type="predicted"/>
<comment type="caution">
    <text evidence="2">The sequence shown here is derived from an EMBL/GenBank/DDBJ whole genome shotgun (WGS) entry which is preliminary data.</text>
</comment>
<accession>A0A6V8KAA5</accession>
<dbReference type="InterPro" id="IPR029055">
    <property type="entry name" value="Ntn_hydrolases_N"/>
</dbReference>
<evidence type="ECO:0000313" key="3">
    <source>
        <dbReference type="Proteomes" id="UP000482800"/>
    </source>
</evidence>
<dbReference type="AlphaFoldDB" id="A0A6V8KAA5"/>
<keyword evidence="3" id="KW-1185">Reference proteome</keyword>
<dbReference type="Proteomes" id="UP000482800">
    <property type="component" value="Unassembled WGS sequence"/>
</dbReference>
<dbReference type="SUPFAM" id="SSF56235">
    <property type="entry name" value="N-terminal nucleophile aminohydrolases (Ntn hydrolases)"/>
    <property type="match status" value="1"/>
</dbReference>
<dbReference type="SUPFAM" id="SSF144010">
    <property type="entry name" value="CofE-like"/>
    <property type="match status" value="1"/>
</dbReference>